<gene>
    <name evidence="8" type="ORF">FGG08_005300</name>
</gene>
<comment type="subcellular location">
    <subcellularLocation>
        <location evidence="1">Nucleus</location>
    </subcellularLocation>
</comment>
<evidence type="ECO:0000256" key="4">
    <source>
        <dbReference type="SAM" id="MobiDB-lite"/>
    </source>
</evidence>
<evidence type="ECO:0000313" key="8">
    <source>
        <dbReference type="EMBL" id="KAH0538088.1"/>
    </source>
</evidence>
<feature type="compositionally biased region" description="Basic residues" evidence="4">
    <location>
        <begin position="159"/>
        <end position="173"/>
    </location>
</feature>
<feature type="compositionally biased region" description="Low complexity" evidence="4">
    <location>
        <begin position="716"/>
        <end position="726"/>
    </location>
</feature>
<organism evidence="8 9">
    <name type="scientific">Glutinoglossum americanum</name>
    <dbReference type="NCBI Taxonomy" id="1670608"/>
    <lineage>
        <taxon>Eukaryota</taxon>
        <taxon>Fungi</taxon>
        <taxon>Dikarya</taxon>
        <taxon>Ascomycota</taxon>
        <taxon>Pezizomycotina</taxon>
        <taxon>Geoglossomycetes</taxon>
        <taxon>Geoglossales</taxon>
        <taxon>Geoglossaceae</taxon>
        <taxon>Glutinoglossum</taxon>
    </lineage>
</organism>
<dbReference type="GO" id="GO:0001682">
    <property type="term" value="P:tRNA 5'-leader removal"/>
    <property type="evidence" value="ECO:0007669"/>
    <property type="project" value="InterPro"/>
</dbReference>
<keyword evidence="3" id="KW-0539">Nucleus</keyword>
<proteinExistence type="predicted"/>
<feature type="domain" description="POP1 C-terminal" evidence="7">
    <location>
        <begin position="772"/>
        <end position="931"/>
    </location>
</feature>
<dbReference type="Pfam" id="PF06978">
    <property type="entry name" value="POP1_N"/>
    <property type="match status" value="1"/>
</dbReference>
<dbReference type="InterPro" id="IPR055079">
    <property type="entry name" value="POP1_C"/>
</dbReference>
<feature type="compositionally biased region" description="Basic and acidic residues" evidence="4">
    <location>
        <begin position="648"/>
        <end position="666"/>
    </location>
</feature>
<evidence type="ECO:0000256" key="3">
    <source>
        <dbReference type="ARBA" id="ARBA00023242"/>
    </source>
</evidence>
<keyword evidence="9" id="KW-1185">Reference proteome</keyword>
<dbReference type="AlphaFoldDB" id="A0A9P8I5Q7"/>
<protein>
    <recommendedName>
        <fullName evidence="10">POPLD-domain-containing protein</fullName>
    </recommendedName>
</protein>
<feature type="region of interest" description="Disordered" evidence="4">
    <location>
        <begin position="696"/>
        <end position="734"/>
    </location>
</feature>
<reference evidence="8" key="1">
    <citation type="submission" date="2021-03" db="EMBL/GenBank/DDBJ databases">
        <title>Comparative genomics and phylogenomic investigation of the class Geoglossomycetes provide insights into ecological specialization and systematics.</title>
        <authorList>
            <person name="Melie T."/>
            <person name="Pirro S."/>
            <person name="Miller A.N."/>
            <person name="Quandt A."/>
        </authorList>
    </citation>
    <scope>NUCLEOTIDE SEQUENCE</scope>
    <source>
        <strain evidence="8">GBOQ0MN5Z8</strain>
    </source>
</reference>
<feature type="region of interest" description="Disordered" evidence="4">
    <location>
        <begin position="635"/>
        <end position="670"/>
    </location>
</feature>
<dbReference type="OrthoDB" id="442863at2759"/>
<accession>A0A9P8I5Q7</accession>
<feature type="domain" description="POPLD" evidence="6">
    <location>
        <begin position="583"/>
        <end position="688"/>
    </location>
</feature>
<evidence type="ECO:0008006" key="10">
    <source>
        <dbReference type="Google" id="ProtNLM"/>
    </source>
</evidence>
<dbReference type="EMBL" id="JAGHQL010000123">
    <property type="protein sequence ID" value="KAH0538088.1"/>
    <property type="molecule type" value="Genomic_DNA"/>
</dbReference>
<feature type="region of interest" description="Disordered" evidence="4">
    <location>
        <begin position="90"/>
        <end position="110"/>
    </location>
</feature>
<evidence type="ECO:0000259" key="6">
    <source>
        <dbReference type="Pfam" id="PF08170"/>
    </source>
</evidence>
<dbReference type="PANTHER" id="PTHR22731">
    <property type="entry name" value="RIBONUCLEASES P/MRP PROTEIN SUBUNIT POP1"/>
    <property type="match status" value="1"/>
</dbReference>
<keyword evidence="2" id="KW-0819">tRNA processing</keyword>
<evidence type="ECO:0000313" key="9">
    <source>
        <dbReference type="Proteomes" id="UP000698800"/>
    </source>
</evidence>
<dbReference type="InterPro" id="IPR012590">
    <property type="entry name" value="POPLD_dom"/>
</dbReference>
<feature type="region of interest" description="Disordered" evidence="4">
    <location>
        <begin position="808"/>
        <end position="835"/>
    </location>
</feature>
<evidence type="ECO:0000259" key="7">
    <source>
        <dbReference type="Pfam" id="PF22770"/>
    </source>
</evidence>
<feature type="domain" description="Pop1 N-terminal" evidence="5">
    <location>
        <begin position="73"/>
        <end position="282"/>
    </location>
</feature>
<dbReference type="InterPro" id="IPR009723">
    <property type="entry name" value="Pop1_N"/>
</dbReference>
<comment type="caution">
    <text evidence="8">The sequence shown here is derived from an EMBL/GenBank/DDBJ whole genome shotgun (WGS) entry which is preliminary data.</text>
</comment>
<sequence length="932" mass="102337">MVTTKGGKTGGGSNAPPDATAKLKRKQHPGKEPENNLSNARQRKRAKTLDAREIATQTSDKALKSGKLDVNAFVQAREFEIRALEEGMARSKKGSTRRAFQQVPRDMRRRTASHNVKLVPKRLRPRAEKEMVEDNTPTVVARRRVPSSHMRLRLETAKRLHGLAKRAKARKKSLKDAKGSSEEHREAKPRPAKAKRTPPDALANPPKPAAKFRKRQVNKTWLPTHIFHAKRAHMTLPKSPLWRFAIPITPTEKSYRPTHRATGLRGAVVWDMSYMSTIGLEGVEATLEGLLKALGVGVQEIADGLNANVKMREKWKAGRRSWEGWLFARGEWPTKPIAPALIVWCAPGEALGDVEMLDVETVDAMKKPEKVRPLRRKVFIRIHPSAFLQLWNEIVAVAKMQRPLVTVEDLRFDIGSIEIKGPGSTEALLGALKPIGIQRGDTASPQSPGQVWSSLAPHVNPASLPENALLGFDVSDPRLHYPPRAISQPSAASQPQAEEDLLNILSTWPPDHTQSPPALFTRLRRLEASRLLASQKSINRRKGMAMPGAYPDPLPSDPRIPILLLASRRPSASTQGSGGGQGKWTLLLPWKCVLPMWYSLVHYPLSSGGNPRFGGLREIRQAAFETGTPWFPGDYPGTRAGWEWEEQERERRRGEWERRPKGKRTEWGSIPLSKEMKGEIGIGWGCDWERVLKPASTESQPPTEDQPKLPLHLAGSTSAAPKNPAAPASPSPPLDIWHLPTPLASLALRNPTRLPPSLAALPKEALATAFFTAKITLLTRGRPQDCARIYRLPTSDPELRRNWLSLLPQDPARKSNSNNNNKHLGAAGGREAHHRPHPLQALASSLLAGPPARRSGDLDVPQAGDADYPVVPGEGDLIGFVTSGNFSLGEGRGIGVGCLAFGKVGGGGEGKRLCIVREAGGGVGRLGRWEVS</sequence>
<feature type="region of interest" description="Disordered" evidence="4">
    <location>
        <begin position="1"/>
        <end position="57"/>
    </location>
</feature>
<evidence type="ECO:0000256" key="1">
    <source>
        <dbReference type="ARBA" id="ARBA00004123"/>
    </source>
</evidence>
<dbReference type="GO" id="GO:0005655">
    <property type="term" value="C:nucleolar ribonuclease P complex"/>
    <property type="evidence" value="ECO:0007669"/>
    <property type="project" value="InterPro"/>
</dbReference>
<dbReference type="PANTHER" id="PTHR22731:SF3">
    <property type="entry name" value="RIBONUCLEASES P_MRP PROTEIN SUBUNIT POP1"/>
    <property type="match status" value="1"/>
</dbReference>
<evidence type="ECO:0000256" key="2">
    <source>
        <dbReference type="ARBA" id="ARBA00022694"/>
    </source>
</evidence>
<dbReference type="Proteomes" id="UP000698800">
    <property type="component" value="Unassembled WGS sequence"/>
</dbReference>
<dbReference type="Pfam" id="PF22770">
    <property type="entry name" value="POP1_C"/>
    <property type="match status" value="1"/>
</dbReference>
<dbReference type="InterPro" id="IPR039182">
    <property type="entry name" value="Pop1"/>
</dbReference>
<name>A0A9P8I5Q7_9PEZI</name>
<evidence type="ECO:0000259" key="5">
    <source>
        <dbReference type="Pfam" id="PF06978"/>
    </source>
</evidence>
<dbReference type="Pfam" id="PF08170">
    <property type="entry name" value="POPLD"/>
    <property type="match status" value="1"/>
</dbReference>
<feature type="region of interest" description="Disordered" evidence="4">
    <location>
        <begin position="149"/>
        <end position="214"/>
    </location>
</feature>
<feature type="compositionally biased region" description="Basic and acidic residues" evidence="4">
    <location>
        <begin position="174"/>
        <end position="189"/>
    </location>
</feature>
<dbReference type="GO" id="GO:0000172">
    <property type="term" value="C:ribonuclease MRP complex"/>
    <property type="evidence" value="ECO:0007669"/>
    <property type="project" value="InterPro"/>
</dbReference>